<evidence type="ECO:0000256" key="8">
    <source>
        <dbReference type="ARBA" id="ARBA00023002"/>
    </source>
</evidence>
<evidence type="ECO:0000256" key="4">
    <source>
        <dbReference type="ARBA" id="ARBA00013213"/>
    </source>
</evidence>
<evidence type="ECO:0000256" key="12">
    <source>
        <dbReference type="PIRSR" id="PIRSR000098-1"/>
    </source>
</evidence>
<evidence type="ECO:0000256" key="6">
    <source>
        <dbReference type="ARBA" id="ARBA00022605"/>
    </source>
</evidence>
<evidence type="ECO:0000256" key="14">
    <source>
        <dbReference type="RuleBase" id="RU000579"/>
    </source>
</evidence>
<dbReference type="SUPFAM" id="SSF55347">
    <property type="entry name" value="Glyceraldehyde-3-phosphate dehydrogenase-like, C-terminal domain"/>
    <property type="match status" value="1"/>
</dbReference>
<dbReference type="UniPathway" id="UPA00051">
    <property type="reaction ID" value="UER00465"/>
</dbReference>
<keyword evidence="9" id="KW-0915">Sodium</keyword>
<dbReference type="InterPro" id="IPR019811">
    <property type="entry name" value="HDH_CS"/>
</dbReference>
<feature type="domain" description="Homoserine dehydrogenase catalytic" evidence="16">
    <location>
        <begin position="131"/>
        <end position="309"/>
    </location>
</feature>
<dbReference type="Pfam" id="PF03447">
    <property type="entry name" value="NAD_binding_3"/>
    <property type="match status" value="1"/>
</dbReference>
<keyword evidence="6 14" id="KW-0028">Amino-acid biosynthesis</keyword>
<evidence type="ECO:0000256" key="11">
    <source>
        <dbReference type="ARBA" id="ARBA00048841"/>
    </source>
</evidence>
<dbReference type="PROSITE" id="PS01042">
    <property type="entry name" value="HOMOSER_DHGENASE"/>
    <property type="match status" value="1"/>
</dbReference>
<name>A0A4Q7PJU0_9FIRM</name>
<evidence type="ECO:0000259" key="17">
    <source>
        <dbReference type="Pfam" id="PF03447"/>
    </source>
</evidence>
<dbReference type="InterPro" id="IPR036291">
    <property type="entry name" value="NAD(P)-bd_dom_sf"/>
</dbReference>
<dbReference type="GO" id="GO:0009086">
    <property type="term" value="P:methionine biosynthetic process"/>
    <property type="evidence" value="ECO:0007669"/>
    <property type="project" value="UniProtKB-KW"/>
</dbReference>
<keyword evidence="8 14" id="KW-0560">Oxidoreductase</keyword>
<keyword evidence="19" id="KW-1185">Reference proteome</keyword>
<dbReference type="InterPro" id="IPR005106">
    <property type="entry name" value="Asp/hSer_DH_NAD-bd"/>
</dbReference>
<dbReference type="AlphaFoldDB" id="A0A4Q7PJU0"/>
<feature type="binding site" evidence="13">
    <location>
        <position position="99"/>
    </location>
    <ligand>
        <name>NADPH</name>
        <dbReference type="ChEBI" id="CHEBI:57783"/>
    </ligand>
</feature>
<feature type="binding site" evidence="13">
    <location>
        <begin position="6"/>
        <end position="13"/>
    </location>
    <ligand>
        <name>NADP(+)</name>
        <dbReference type="ChEBI" id="CHEBI:58349"/>
    </ligand>
</feature>
<reference evidence="18 19" key="1">
    <citation type="submission" date="2019-02" db="EMBL/GenBank/DDBJ databases">
        <title>Genomic Encyclopedia of Type Strains, Phase IV (KMG-IV): sequencing the most valuable type-strain genomes for metagenomic binning, comparative biology and taxonomic classification.</title>
        <authorList>
            <person name="Goeker M."/>
        </authorList>
    </citation>
    <scope>NUCLEOTIDE SEQUENCE [LARGE SCALE GENOMIC DNA]</scope>
    <source>
        <strain evidence="18 19">DSM 29486</strain>
    </source>
</reference>
<keyword evidence="13 14" id="KW-0521">NADP</keyword>
<evidence type="ECO:0000256" key="10">
    <source>
        <dbReference type="ARBA" id="ARBA00023167"/>
    </source>
</evidence>
<accession>A0A4Q7PJU0</accession>
<dbReference type="Gene3D" id="3.30.360.10">
    <property type="entry name" value="Dihydrodipicolinate Reductase, domain 2"/>
    <property type="match status" value="1"/>
</dbReference>
<dbReference type="GO" id="GO:0050661">
    <property type="term" value="F:NADP binding"/>
    <property type="evidence" value="ECO:0007669"/>
    <property type="project" value="InterPro"/>
</dbReference>
<evidence type="ECO:0000256" key="3">
    <source>
        <dbReference type="ARBA" id="ARBA00006753"/>
    </source>
</evidence>
<dbReference type="PIRSF" id="PIRSF000098">
    <property type="entry name" value="Homoser_dehydrog"/>
    <property type="match status" value="1"/>
</dbReference>
<keyword evidence="7 14" id="KW-0791">Threonine biosynthesis</keyword>
<evidence type="ECO:0000256" key="13">
    <source>
        <dbReference type="PIRSR" id="PIRSR000098-2"/>
    </source>
</evidence>
<comment type="similarity">
    <text evidence="3 15">Belongs to the homoserine dehydrogenase family.</text>
</comment>
<dbReference type="GO" id="GO:0004412">
    <property type="term" value="F:homoserine dehydrogenase activity"/>
    <property type="evidence" value="ECO:0007669"/>
    <property type="project" value="UniProtKB-EC"/>
</dbReference>
<dbReference type="GO" id="GO:0009088">
    <property type="term" value="P:threonine biosynthetic process"/>
    <property type="evidence" value="ECO:0007669"/>
    <property type="project" value="UniProtKB-UniPathway"/>
</dbReference>
<proteinExistence type="inferred from homology"/>
<dbReference type="InterPro" id="IPR016204">
    <property type="entry name" value="HDH"/>
</dbReference>
<dbReference type="PANTHER" id="PTHR43331">
    <property type="entry name" value="HOMOSERINE DEHYDROGENASE"/>
    <property type="match status" value="1"/>
</dbReference>
<dbReference type="SUPFAM" id="SSF51735">
    <property type="entry name" value="NAD(P)-binding Rossmann-fold domains"/>
    <property type="match status" value="1"/>
</dbReference>
<gene>
    <name evidence="18" type="ORF">EV209_2061</name>
</gene>
<dbReference type="OrthoDB" id="9808167at2"/>
<feature type="active site" description="Proton donor" evidence="12">
    <location>
        <position position="199"/>
    </location>
</feature>
<dbReference type="Gene3D" id="3.40.50.720">
    <property type="entry name" value="NAD(P)-binding Rossmann-like Domain"/>
    <property type="match status" value="1"/>
</dbReference>
<comment type="pathway">
    <text evidence="1 14">Amino-acid biosynthesis; L-threonine biosynthesis; L-threonine from L-aspartate: step 3/5.</text>
</comment>
<keyword evidence="10 14" id="KW-0486">Methionine biosynthesis</keyword>
<feature type="domain" description="Aspartate/homoserine dehydrogenase NAD-binding" evidence="17">
    <location>
        <begin position="7"/>
        <end position="123"/>
    </location>
</feature>
<dbReference type="NCBIfam" id="NF004976">
    <property type="entry name" value="PRK06349.1"/>
    <property type="match status" value="1"/>
</dbReference>
<dbReference type="EMBL" id="SGXF01000003">
    <property type="protein sequence ID" value="RZT00736.1"/>
    <property type="molecule type" value="Genomic_DNA"/>
</dbReference>
<protein>
    <recommendedName>
        <fullName evidence="5 14">Homoserine dehydrogenase</fullName>
        <ecNumber evidence="4 14">1.1.1.3</ecNumber>
    </recommendedName>
</protein>
<comment type="catalytic activity">
    <reaction evidence="11">
        <text>L-homoserine + NADP(+) = L-aspartate 4-semialdehyde + NADPH + H(+)</text>
        <dbReference type="Rhea" id="RHEA:15761"/>
        <dbReference type="ChEBI" id="CHEBI:15378"/>
        <dbReference type="ChEBI" id="CHEBI:57476"/>
        <dbReference type="ChEBI" id="CHEBI:57783"/>
        <dbReference type="ChEBI" id="CHEBI:58349"/>
        <dbReference type="ChEBI" id="CHEBI:537519"/>
        <dbReference type="EC" id="1.1.1.3"/>
    </reaction>
    <physiologicalReaction direction="right-to-left" evidence="11">
        <dbReference type="Rhea" id="RHEA:15763"/>
    </physiologicalReaction>
</comment>
<evidence type="ECO:0000256" key="15">
    <source>
        <dbReference type="RuleBase" id="RU004171"/>
    </source>
</evidence>
<organism evidence="18 19">
    <name type="scientific">Cuneatibacter caecimuris</name>
    <dbReference type="NCBI Taxonomy" id="1796618"/>
    <lineage>
        <taxon>Bacteria</taxon>
        <taxon>Bacillati</taxon>
        <taxon>Bacillota</taxon>
        <taxon>Clostridia</taxon>
        <taxon>Lachnospirales</taxon>
        <taxon>Lachnospiraceae</taxon>
        <taxon>Cuneatibacter</taxon>
    </lineage>
</organism>
<dbReference type="Pfam" id="PF00742">
    <property type="entry name" value="Homoserine_dh"/>
    <property type="match status" value="1"/>
</dbReference>
<comment type="pathway">
    <text evidence="2 14">Amino-acid biosynthesis; L-methionine biosynthesis via de novo pathway; L-homoserine from L-aspartate: step 3/3.</text>
</comment>
<dbReference type="FunFam" id="3.30.360.10:FF:000005">
    <property type="entry name" value="Homoserine dehydrogenase"/>
    <property type="match status" value="1"/>
</dbReference>
<sequence length="402" mass="43760">MKTAILGYGNIGSGVAQVLRMNADCVARRAGEPLEVKYVLDLREFPGDPMEKYVVHDLDIIVKDPEVKIVVETMGGTKPAYDFVKACLKAGKHVATSNKELVAKHGAELMQIAEEKHINFLFEASVGGGIPIIRPLNECITADEIDEITGILNGTTNFMLTEMAQEGMPYEEVLKQAQELGYAERNPEADVEGHDACRKISILASLVYGRQVDSEEVYTEGITELSDRDMAYAAAMGRTVKLLGTARKKNGEVYVMVSPVMIGQDHPLYSVNGVLNGILVNGGVIGDLMFYGAGAGKLPTASAVVADMVDAARNQQVTVMQRWSAEKLELGDWKKTEKQFFVRLSGNPENRLAEAEKAFGPCQVQKISGMEEFGVVTPVLSEADFEEAAARLEGVISRIRLA</sequence>
<evidence type="ECO:0000256" key="2">
    <source>
        <dbReference type="ARBA" id="ARBA00005062"/>
    </source>
</evidence>
<evidence type="ECO:0000256" key="7">
    <source>
        <dbReference type="ARBA" id="ARBA00022697"/>
    </source>
</evidence>
<dbReference type="UniPathway" id="UPA00050">
    <property type="reaction ID" value="UER00063"/>
</dbReference>
<dbReference type="Proteomes" id="UP000292927">
    <property type="component" value="Unassembled WGS sequence"/>
</dbReference>
<dbReference type="InterPro" id="IPR001342">
    <property type="entry name" value="HDH_cat"/>
</dbReference>
<evidence type="ECO:0000256" key="5">
    <source>
        <dbReference type="ARBA" id="ARBA00013376"/>
    </source>
</evidence>
<evidence type="ECO:0000259" key="16">
    <source>
        <dbReference type="Pfam" id="PF00742"/>
    </source>
</evidence>
<evidence type="ECO:0000256" key="9">
    <source>
        <dbReference type="ARBA" id="ARBA00023053"/>
    </source>
</evidence>
<feature type="binding site" evidence="13">
    <location>
        <position position="184"/>
    </location>
    <ligand>
        <name>L-homoserine</name>
        <dbReference type="ChEBI" id="CHEBI:57476"/>
    </ligand>
</feature>
<comment type="caution">
    <text evidence="18">The sequence shown here is derived from an EMBL/GenBank/DDBJ whole genome shotgun (WGS) entry which is preliminary data.</text>
</comment>
<dbReference type="EC" id="1.1.1.3" evidence="4 14"/>
<evidence type="ECO:0000313" key="19">
    <source>
        <dbReference type="Proteomes" id="UP000292927"/>
    </source>
</evidence>
<dbReference type="PANTHER" id="PTHR43331:SF1">
    <property type="entry name" value="HOMOSERINE DEHYDROGENASE"/>
    <property type="match status" value="1"/>
</dbReference>
<evidence type="ECO:0000313" key="18">
    <source>
        <dbReference type="EMBL" id="RZT00736.1"/>
    </source>
</evidence>
<dbReference type="Gene3D" id="3.30.70.260">
    <property type="match status" value="1"/>
</dbReference>
<dbReference type="RefSeq" id="WP_130435328.1">
    <property type="nucleotide sequence ID" value="NZ_SGXF01000003.1"/>
</dbReference>
<evidence type="ECO:0000256" key="1">
    <source>
        <dbReference type="ARBA" id="ARBA00005056"/>
    </source>
</evidence>